<evidence type="ECO:0000313" key="1">
    <source>
        <dbReference type="EMBL" id="MBO0624446.1"/>
    </source>
</evidence>
<evidence type="ECO:0000313" key="2">
    <source>
        <dbReference type="Proteomes" id="UP000664299"/>
    </source>
</evidence>
<evidence type="ECO:0008006" key="3">
    <source>
        <dbReference type="Google" id="ProtNLM"/>
    </source>
</evidence>
<comment type="caution">
    <text evidence="1">The sequence shown here is derived from an EMBL/GenBank/DDBJ whole genome shotgun (WGS) entry which is preliminary data.</text>
</comment>
<gene>
    <name evidence="1" type="ORF">J1F30_08810</name>
</gene>
<proteinExistence type="predicted"/>
<dbReference type="RefSeq" id="WP_198203440.1">
    <property type="nucleotide sequence ID" value="NZ_JACFPA010000001.1"/>
</dbReference>
<dbReference type="Proteomes" id="UP000664299">
    <property type="component" value="Unassembled WGS sequence"/>
</dbReference>
<name>A0ABS3IVP5_9BIFI</name>
<dbReference type="EMBL" id="JAFMNU010000065">
    <property type="protein sequence ID" value="MBO0624446.1"/>
    <property type="molecule type" value="Genomic_DNA"/>
</dbReference>
<protein>
    <recommendedName>
        <fullName evidence="3">Restriction endonuclease</fullName>
    </recommendedName>
</protein>
<sequence>MMKHKAAYTMSFTSSNAGGVRWFDQKVTYDNLAQIADAAHYTAPTHTVFSRFDIQKCLSLNSALTRQYGKPPLSDKKANDEYDKFIAQNLNVLAYSGVLSSSLQDRKRIYSVQNSGVLQRIAGDENQCRVFLIQYIEWVLKKFNWWQYITTYADSQHKQEDMDNLKKQFTNLLINTMSLGSKGSAHPEVEAGRIFPKVINLTAYALLIPGIKRGRVMDCPPTNIDLIYNKPNWRDIASKKPKQMTRQEYIQQSKSGAEYELHRHLKDAVMLKVKTYQRQISEIPDSSLGKATHIHHIFPVHSYPTLAEIPENMIALTPGQHLGQAHPDGNTHKIDLSFQRVCLSQKLETIKKSVLERDGMYTYSGFVKVLEVGWGLQDLKPTYKSLRDAIINHVD</sequence>
<reference evidence="1" key="1">
    <citation type="submission" date="2021-03" db="EMBL/GenBank/DDBJ databases">
        <title>Genome sequence of Bifidobacterium asteroides strain wkB204 isolated from a honey bee gut.</title>
        <authorList>
            <person name="Motta E.V.S."/>
            <person name="Kwong W.K."/>
            <person name="Moran N.A."/>
        </authorList>
    </citation>
    <scope>NUCLEOTIDE SEQUENCE</scope>
    <source>
        <strain evidence="1">WkB204</strain>
    </source>
</reference>
<organism evidence="1 2">
    <name type="scientific">Bifidobacterium asteroides</name>
    <dbReference type="NCBI Taxonomy" id="1684"/>
    <lineage>
        <taxon>Bacteria</taxon>
        <taxon>Bacillati</taxon>
        <taxon>Actinomycetota</taxon>
        <taxon>Actinomycetes</taxon>
        <taxon>Bifidobacteriales</taxon>
        <taxon>Bifidobacteriaceae</taxon>
        <taxon>Bifidobacterium</taxon>
    </lineage>
</organism>
<accession>A0ABS3IVP5</accession>
<keyword evidence="2" id="KW-1185">Reference proteome</keyword>